<dbReference type="OrthoDB" id="924592at2"/>
<dbReference type="Pfam" id="PF02615">
    <property type="entry name" value="Ldh_2"/>
    <property type="match status" value="1"/>
</dbReference>
<dbReference type="Gene3D" id="3.30.1370.60">
    <property type="entry name" value="Hypothetical oxidoreductase yiak, domain 2"/>
    <property type="match status" value="1"/>
</dbReference>
<dbReference type="PANTHER" id="PTHR11091:SF0">
    <property type="entry name" value="MALATE DEHYDROGENASE"/>
    <property type="match status" value="1"/>
</dbReference>
<dbReference type="RefSeq" id="WP_140838484.1">
    <property type="nucleotide sequence ID" value="NZ_RCZI01000001.1"/>
</dbReference>
<dbReference type="InterPro" id="IPR043143">
    <property type="entry name" value="Mal/L-sulf/L-lact_DH-like_NADP"/>
</dbReference>
<dbReference type="AlphaFoldDB" id="A0A502DYT1"/>
<dbReference type="PANTHER" id="PTHR11091">
    <property type="entry name" value="OXIDOREDUCTASE-RELATED"/>
    <property type="match status" value="1"/>
</dbReference>
<organism evidence="3 4">
    <name type="scientific">Variovorax guangxiensis</name>
    <dbReference type="NCBI Taxonomy" id="1775474"/>
    <lineage>
        <taxon>Bacteria</taxon>
        <taxon>Pseudomonadati</taxon>
        <taxon>Pseudomonadota</taxon>
        <taxon>Betaproteobacteria</taxon>
        <taxon>Burkholderiales</taxon>
        <taxon>Comamonadaceae</taxon>
        <taxon>Variovorax</taxon>
    </lineage>
</organism>
<evidence type="ECO:0000313" key="4">
    <source>
        <dbReference type="Proteomes" id="UP000319212"/>
    </source>
</evidence>
<dbReference type="InterPro" id="IPR036111">
    <property type="entry name" value="Mal/L-sulfo/L-lacto_DH-like_sf"/>
</dbReference>
<dbReference type="SUPFAM" id="SSF89733">
    <property type="entry name" value="L-sulfolactate dehydrogenase-like"/>
    <property type="match status" value="1"/>
</dbReference>
<comment type="caution">
    <text evidence="3">The sequence shown here is derived from an EMBL/GenBank/DDBJ whole genome shotgun (WGS) entry which is preliminary data.</text>
</comment>
<name>A0A502DYT1_9BURK</name>
<gene>
    <name evidence="3" type="ORF">EAH82_03095</name>
</gene>
<proteinExistence type="inferred from homology"/>
<keyword evidence="2" id="KW-0560">Oxidoreductase</keyword>
<evidence type="ECO:0000256" key="1">
    <source>
        <dbReference type="ARBA" id="ARBA00006056"/>
    </source>
</evidence>
<comment type="similarity">
    <text evidence="1">Belongs to the LDH2/MDH2 oxidoreductase family.</text>
</comment>
<protein>
    <submittedName>
        <fullName evidence="3">Ldh family oxidoreductase</fullName>
    </submittedName>
</protein>
<dbReference type="InterPro" id="IPR043144">
    <property type="entry name" value="Mal/L-sulf/L-lact_DH-like_ah"/>
</dbReference>
<reference evidence="3 4" key="1">
    <citation type="journal article" date="2019" name="Environ. Microbiol.">
        <title>Species interactions and distinct microbial communities in high Arctic permafrost affected cryosols are associated with the CH4 and CO2 gas fluxes.</title>
        <authorList>
            <person name="Altshuler I."/>
            <person name="Hamel J."/>
            <person name="Turney S."/>
            <person name="Magnuson E."/>
            <person name="Levesque R."/>
            <person name="Greer C."/>
            <person name="Whyte L.G."/>
        </authorList>
    </citation>
    <scope>NUCLEOTIDE SEQUENCE [LARGE SCALE GENOMIC DNA]</scope>
    <source>
        <strain evidence="3 4">S06.C</strain>
    </source>
</reference>
<dbReference type="InterPro" id="IPR003767">
    <property type="entry name" value="Malate/L-lactate_DH-like"/>
</dbReference>
<dbReference type="Gene3D" id="1.10.1530.10">
    <property type="match status" value="1"/>
</dbReference>
<accession>A0A502DYT1</accession>
<dbReference type="Proteomes" id="UP000319212">
    <property type="component" value="Unassembled WGS sequence"/>
</dbReference>
<evidence type="ECO:0000256" key="2">
    <source>
        <dbReference type="ARBA" id="ARBA00023002"/>
    </source>
</evidence>
<dbReference type="GO" id="GO:0016491">
    <property type="term" value="F:oxidoreductase activity"/>
    <property type="evidence" value="ECO:0007669"/>
    <property type="project" value="UniProtKB-KW"/>
</dbReference>
<sequence length="357" mass="38022">MTASNDAASLYDAHALRRFATDLLQRAGLAAPMAECVADTLVDGDLLGHDTHGLALLAGYVKEIESGGMTRDGAPAMLSDRPAAVLWDGRRLPGPWLVHQALDLLIPRARELGTASLVIRRSHHIACLAAYMLRALDEDMLMLLACSDPNAASVAPFGGTQAVFTPNPLAMGFPLTEGGVMVDISASITTNGMSNRKRAAGERFAEDWLIDAQGRPTNDPQTLFDQPPGTLLPVGGLSHGHKGYGMALLVETLTAGLAGHGRADPPEGWGATVHITLHDLQAFGGKEAFLRQMDHVAVRCRDNRPVDAGKPVRLPGEGGLKRRVLQEQDGVRLHPSIATSLQAAEARYGLELVQALR</sequence>
<evidence type="ECO:0000313" key="3">
    <source>
        <dbReference type="EMBL" id="TPG30487.1"/>
    </source>
</evidence>
<dbReference type="EMBL" id="RCZI01000001">
    <property type="protein sequence ID" value="TPG30487.1"/>
    <property type="molecule type" value="Genomic_DNA"/>
</dbReference>